<protein>
    <submittedName>
        <fullName evidence="1">Uncharacterized protein</fullName>
    </submittedName>
</protein>
<dbReference type="EMBL" id="LRGB01002813">
    <property type="protein sequence ID" value="KZS06247.1"/>
    <property type="molecule type" value="Genomic_DNA"/>
</dbReference>
<name>A0A164NUD3_9CRUS</name>
<keyword evidence="2" id="KW-1185">Reference proteome</keyword>
<reference evidence="1 2" key="1">
    <citation type="submission" date="2016-03" db="EMBL/GenBank/DDBJ databases">
        <title>EvidentialGene: Evidence-directed Construction of Genes on Genomes.</title>
        <authorList>
            <person name="Gilbert D.G."/>
            <person name="Choi J.-H."/>
            <person name="Mockaitis K."/>
            <person name="Colbourne J."/>
            <person name="Pfrender M."/>
        </authorList>
    </citation>
    <scope>NUCLEOTIDE SEQUENCE [LARGE SCALE GENOMIC DNA]</scope>
    <source>
        <strain evidence="1 2">Xinb3</strain>
        <tissue evidence="1">Complete organism</tissue>
    </source>
</reference>
<dbReference type="AlphaFoldDB" id="A0A164NUD3"/>
<evidence type="ECO:0000313" key="1">
    <source>
        <dbReference type="EMBL" id="KZS06247.1"/>
    </source>
</evidence>
<dbReference type="Proteomes" id="UP000076858">
    <property type="component" value="Unassembled WGS sequence"/>
</dbReference>
<proteinExistence type="predicted"/>
<accession>A0A164NUD3</accession>
<gene>
    <name evidence="1" type="ORF">APZ42_030359</name>
</gene>
<evidence type="ECO:0000313" key="2">
    <source>
        <dbReference type="Proteomes" id="UP000076858"/>
    </source>
</evidence>
<sequence>MDAESVLPEEQMVSEILWRLGEQVGPYRELHERSESPSIKFIQNDKIWNAIPFPLLSKSAKSYIS</sequence>
<comment type="caution">
    <text evidence="1">The sequence shown here is derived from an EMBL/GenBank/DDBJ whole genome shotgun (WGS) entry which is preliminary data.</text>
</comment>
<organism evidence="1 2">
    <name type="scientific">Daphnia magna</name>
    <dbReference type="NCBI Taxonomy" id="35525"/>
    <lineage>
        <taxon>Eukaryota</taxon>
        <taxon>Metazoa</taxon>
        <taxon>Ecdysozoa</taxon>
        <taxon>Arthropoda</taxon>
        <taxon>Crustacea</taxon>
        <taxon>Branchiopoda</taxon>
        <taxon>Diplostraca</taxon>
        <taxon>Cladocera</taxon>
        <taxon>Anomopoda</taxon>
        <taxon>Daphniidae</taxon>
        <taxon>Daphnia</taxon>
    </lineage>
</organism>